<dbReference type="InterPro" id="IPR014001">
    <property type="entry name" value="Helicase_ATP-bd"/>
</dbReference>
<dbReference type="GO" id="GO:0003677">
    <property type="term" value="F:DNA binding"/>
    <property type="evidence" value="ECO:0007669"/>
    <property type="project" value="UniProtKB-KW"/>
</dbReference>
<dbReference type="SMART" id="SM00343">
    <property type="entry name" value="ZnF_C2HC"/>
    <property type="match status" value="1"/>
</dbReference>
<organism evidence="15 16">
    <name type="scientific">Geospiza parvula</name>
    <name type="common">Small tree-finch</name>
    <name type="synonym">Camarhynchus parvulus</name>
    <dbReference type="NCBI Taxonomy" id="87175"/>
    <lineage>
        <taxon>Eukaryota</taxon>
        <taxon>Metazoa</taxon>
        <taxon>Chordata</taxon>
        <taxon>Craniata</taxon>
        <taxon>Vertebrata</taxon>
        <taxon>Euteleostomi</taxon>
        <taxon>Archelosauria</taxon>
        <taxon>Archosauria</taxon>
        <taxon>Dinosauria</taxon>
        <taxon>Saurischia</taxon>
        <taxon>Theropoda</taxon>
        <taxon>Coelurosauria</taxon>
        <taxon>Aves</taxon>
        <taxon>Neognathae</taxon>
        <taxon>Neoaves</taxon>
        <taxon>Telluraves</taxon>
        <taxon>Australaves</taxon>
        <taxon>Passeriformes</taxon>
        <taxon>Thraupidae</taxon>
        <taxon>Camarhynchus</taxon>
    </lineage>
</organism>
<evidence type="ECO:0000256" key="9">
    <source>
        <dbReference type="ARBA" id="ARBA00023242"/>
    </source>
</evidence>
<dbReference type="GO" id="GO:0005524">
    <property type="term" value="F:ATP binding"/>
    <property type="evidence" value="ECO:0007669"/>
    <property type="project" value="UniProtKB-KW"/>
</dbReference>
<dbReference type="SUPFAM" id="SSF52540">
    <property type="entry name" value="P-loop containing nucleoside triphosphate hydrolases"/>
    <property type="match status" value="1"/>
</dbReference>
<keyword evidence="8" id="KW-0413">Isomerase</keyword>
<feature type="transmembrane region" description="Helical" evidence="14">
    <location>
        <begin position="706"/>
        <end position="727"/>
    </location>
</feature>
<dbReference type="GO" id="GO:0008270">
    <property type="term" value="F:zinc ion binding"/>
    <property type="evidence" value="ECO:0007669"/>
    <property type="project" value="InterPro"/>
</dbReference>
<dbReference type="GO" id="GO:0009378">
    <property type="term" value="F:four-way junction helicase activity"/>
    <property type="evidence" value="ECO:0007669"/>
    <property type="project" value="TreeGrafter"/>
</dbReference>
<keyword evidence="3" id="KW-0547">Nucleotide-binding</keyword>
<reference evidence="15" key="2">
    <citation type="submission" date="2025-08" db="UniProtKB">
        <authorList>
            <consortium name="Ensembl"/>
        </authorList>
    </citation>
    <scope>IDENTIFICATION</scope>
</reference>
<dbReference type="PANTHER" id="PTHR13710">
    <property type="entry name" value="DNA HELICASE RECQ FAMILY MEMBER"/>
    <property type="match status" value="1"/>
</dbReference>
<dbReference type="GO" id="GO:0043138">
    <property type="term" value="F:3'-5' DNA helicase activity"/>
    <property type="evidence" value="ECO:0007669"/>
    <property type="project" value="UniProtKB-EC"/>
</dbReference>
<comment type="similarity">
    <text evidence="2">Belongs to the helicase family. RecQ subfamily.</text>
</comment>
<dbReference type="SUPFAM" id="SSF57756">
    <property type="entry name" value="Retrovirus zinc finger-like domains"/>
    <property type="match status" value="1"/>
</dbReference>
<accession>A0A8U8CEH2</accession>
<dbReference type="CDD" id="cd18018">
    <property type="entry name" value="DEXHc_RecQ4-like"/>
    <property type="match status" value="1"/>
</dbReference>
<dbReference type="SMART" id="SM00487">
    <property type="entry name" value="DEXDc"/>
    <property type="match status" value="1"/>
</dbReference>
<reference evidence="15" key="1">
    <citation type="submission" date="2020-02" db="EMBL/GenBank/DDBJ databases">
        <authorList>
            <person name="Enbody D E."/>
            <person name="Pettersson E M."/>
        </authorList>
    </citation>
    <scope>NUCLEOTIDE SEQUENCE [LARGE SCALE GENOMIC DNA]</scope>
</reference>
<dbReference type="Proteomes" id="UP000694382">
    <property type="component" value="Chromosome 2"/>
</dbReference>
<feature type="transmembrane region" description="Helical" evidence="14">
    <location>
        <begin position="657"/>
        <end position="677"/>
    </location>
</feature>
<dbReference type="InterPro" id="IPR004589">
    <property type="entry name" value="DNA_helicase_ATP-dep_RecQ"/>
</dbReference>
<dbReference type="InterPro" id="IPR027417">
    <property type="entry name" value="P-loop_NTPase"/>
</dbReference>
<keyword evidence="4" id="KW-0378">Hydrolase</keyword>
<dbReference type="PROSITE" id="PS51192">
    <property type="entry name" value="HELICASE_ATP_BIND_1"/>
    <property type="match status" value="1"/>
</dbReference>
<proteinExistence type="inferred from homology"/>
<evidence type="ECO:0000256" key="1">
    <source>
        <dbReference type="ARBA" id="ARBA00004123"/>
    </source>
</evidence>
<dbReference type="GO" id="GO:0016787">
    <property type="term" value="F:hydrolase activity"/>
    <property type="evidence" value="ECO:0007669"/>
    <property type="project" value="UniProtKB-KW"/>
</dbReference>
<dbReference type="Gene3D" id="4.10.60.10">
    <property type="entry name" value="Zinc finger, CCHC-type"/>
    <property type="match status" value="1"/>
</dbReference>
<evidence type="ECO:0000256" key="5">
    <source>
        <dbReference type="ARBA" id="ARBA00022806"/>
    </source>
</evidence>
<feature type="compositionally biased region" description="Polar residues" evidence="13">
    <location>
        <begin position="19"/>
        <end position="28"/>
    </location>
</feature>
<dbReference type="Gene3D" id="3.40.50.300">
    <property type="entry name" value="P-loop containing nucleotide triphosphate hydrolases"/>
    <property type="match status" value="2"/>
</dbReference>
<dbReference type="InterPro" id="IPR001878">
    <property type="entry name" value="Znf_CCHC"/>
</dbReference>
<evidence type="ECO:0000256" key="11">
    <source>
        <dbReference type="ARBA" id="ARBA00034808"/>
    </source>
</evidence>
<evidence type="ECO:0000256" key="2">
    <source>
        <dbReference type="ARBA" id="ARBA00005446"/>
    </source>
</evidence>
<evidence type="ECO:0000256" key="13">
    <source>
        <dbReference type="SAM" id="MobiDB-lite"/>
    </source>
</evidence>
<dbReference type="GO" id="GO:0000724">
    <property type="term" value="P:double-strand break repair via homologous recombination"/>
    <property type="evidence" value="ECO:0007669"/>
    <property type="project" value="TreeGrafter"/>
</dbReference>
<evidence type="ECO:0000256" key="3">
    <source>
        <dbReference type="ARBA" id="ARBA00022741"/>
    </source>
</evidence>
<dbReference type="AlphaFoldDB" id="A0A8U8CEH2"/>
<evidence type="ECO:0000313" key="16">
    <source>
        <dbReference type="Proteomes" id="UP000694382"/>
    </source>
</evidence>
<dbReference type="InterPro" id="IPR036875">
    <property type="entry name" value="Znf_CCHC_sf"/>
</dbReference>
<evidence type="ECO:0000256" key="6">
    <source>
        <dbReference type="ARBA" id="ARBA00022840"/>
    </source>
</evidence>
<dbReference type="EC" id="5.6.2.4" evidence="11"/>
<feature type="compositionally biased region" description="Polar residues" evidence="13">
    <location>
        <begin position="58"/>
        <end position="70"/>
    </location>
</feature>
<keyword evidence="9" id="KW-0539">Nucleus</keyword>
<comment type="catalytic activity">
    <reaction evidence="12">
        <text>ATP + H2O = ADP + phosphate + H(+)</text>
        <dbReference type="Rhea" id="RHEA:13065"/>
        <dbReference type="ChEBI" id="CHEBI:15377"/>
        <dbReference type="ChEBI" id="CHEBI:15378"/>
        <dbReference type="ChEBI" id="CHEBI:30616"/>
        <dbReference type="ChEBI" id="CHEBI:43474"/>
        <dbReference type="ChEBI" id="CHEBI:456216"/>
    </reaction>
</comment>
<dbReference type="GO" id="GO:0005737">
    <property type="term" value="C:cytoplasm"/>
    <property type="evidence" value="ECO:0007669"/>
    <property type="project" value="TreeGrafter"/>
</dbReference>
<keyword evidence="14" id="KW-1133">Transmembrane helix</keyword>
<dbReference type="Pfam" id="PF00271">
    <property type="entry name" value="Helicase_C"/>
    <property type="match status" value="1"/>
</dbReference>
<evidence type="ECO:0000256" key="14">
    <source>
        <dbReference type="SAM" id="Phobius"/>
    </source>
</evidence>
<evidence type="ECO:0000313" key="15">
    <source>
        <dbReference type="Ensembl" id="ENSCPVP00000025590.1"/>
    </source>
</evidence>
<keyword evidence="6" id="KW-0067">ATP-binding</keyword>
<evidence type="ECO:0000256" key="7">
    <source>
        <dbReference type="ARBA" id="ARBA00023125"/>
    </source>
</evidence>
<dbReference type="Pfam" id="PF00098">
    <property type="entry name" value="zf-CCHC"/>
    <property type="match status" value="1"/>
</dbReference>
<dbReference type="PROSITE" id="PS51194">
    <property type="entry name" value="HELICASE_CTER"/>
    <property type="match status" value="1"/>
</dbReference>
<keyword evidence="14" id="KW-0812">Transmembrane</keyword>
<evidence type="ECO:0000256" key="4">
    <source>
        <dbReference type="ARBA" id="ARBA00022801"/>
    </source>
</evidence>
<keyword evidence="14" id="KW-0472">Membrane</keyword>
<comment type="catalytic activity">
    <reaction evidence="10">
        <text>Couples ATP hydrolysis with the unwinding of duplex DNA by translocating in the 3'-5' direction.</text>
        <dbReference type="EC" id="5.6.2.4"/>
    </reaction>
</comment>
<dbReference type="GO" id="GO:0005634">
    <property type="term" value="C:nucleus"/>
    <property type="evidence" value="ECO:0007669"/>
    <property type="project" value="UniProtKB-SubCell"/>
</dbReference>
<dbReference type="GO" id="GO:0005694">
    <property type="term" value="C:chromosome"/>
    <property type="evidence" value="ECO:0007669"/>
    <property type="project" value="TreeGrafter"/>
</dbReference>
<keyword evidence="16" id="KW-1185">Reference proteome</keyword>
<dbReference type="PROSITE" id="PS50158">
    <property type="entry name" value="ZF_CCHC"/>
    <property type="match status" value="1"/>
</dbReference>
<evidence type="ECO:0000256" key="12">
    <source>
        <dbReference type="ARBA" id="ARBA00049360"/>
    </source>
</evidence>
<feature type="region of interest" description="Disordered" evidence="13">
    <location>
        <begin position="1"/>
        <end position="70"/>
    </location>
</feature>
<evidence type="ECO:0000256" key="10">
    <source>
        <dbReference type="ARBA" id="ARBA00034617"/>
    </source>
</evidence>
<protein>
    <recommendedName>
        <fullName evidence="11">DNA 3'-5' helicase</fullName>
        <ecNumber evidence="11">5.6.2.4</ecNumber>
    </recommendedName>
</protein>
<reference evidence="15" key="3">
    <citation type="submission" date="2025-09" db="UniProtKB">
        <authorList>
            <consortium name="Ensembl"/>
        </authorList>
    </citation>
    <scope>IDENTIFICATION</scope>
</reference>
<evidence type="ECO:0000256" key="8">
    <source>
        <dbReference type="ARBA" id="ARBA00023235"/>
    </source>
</evidence>
<sequence length="787" mass="87505">KPPRSRKTPELGLFLPTSLGKNPQNSQKLPELGAEIPAENPKNSQEFPELSLPPSLKKNPQNSPEFPDQNPNFFPIPGKFQRLQRSVAQTLASLDPAWIQRCEESQKTWEFSRDLRRKFWGMWGGKGPGTGMETSRLRPRWAENPNPEFLTPARGNFVRLNLKRKSYSRASMRGKFLRKQVWKQKWRKKFGGGADVCFRCGGKGHWASECRGEPGPGEFSGIFPPPPMDPLYPPNPDGTEVLEALRTLGFDSFRPGQAEAVMRVLSGISTLLLLPTGSGKSLCYQLPAFLYHRRSPCISIVISPLVSLMDDQVSGLPSALKAVCIHSNLTPSQREAAIKKVRSGRAQILLLSPESVTGSEFFSRLFRHFPPVAFACLDEAHCISQWSHNFRPAYLRVCKVLRERLGVRCFLGLTATATVATARDVAEHLGIPEGNSTVGTFGIPENLRLSVSLEADPDQVRADLGSRENFGNCGDFGNSVIVYCTRREESERLAALIHNEARPGLCLAGPVRPCAVCHAGLSPRQRRRALRDFAAGRVWVLCGTACVGLGIHCGRVRAVLLRGGTACAESFLQHVGRAGRDGQPARGHLCLHSGGEDFLELRRRIHENSVDFWAVKALVQRVFAPCQCPEIAGQNPENSQVWIPKIEKKREFLMGKIGIFGFFFLAVAAIETLLAELELHPGRFLRLLPPARGRCRLRGRGKRPELLGFWEFGIVGLLGIWIVRNLGFEDFGILGFGILGIWGCVSAGSPRFPAQVFGRDRRFWRRLLSVEFRPLARLAALEILAWQ</sequence>
<feature type="transmembrane region" description="Helical" evidence="14">
    <location>
        <begin position="733"/>
        <end position="752"/>
    </location>
</feature>
<dbReference type="Ensembl" id="ENSCPVT00000027629.1">
    <property type="protein sequence ID" value="ENSCPVP00000025590.1"/>
    <property type="gene ID" value="ENSCPVG00000016692.1"/>
</dbReference>
<dbReference type="InterPro" id="IPR011545">
    <property type="entry name" value="DEAD/DEAH_box_helicase_dom"/>
</dbReference>
<dbReference type="SMART" id="SM00490">
    <property type="entry name" value="HELICc"/>
    <property type="match status" value="1"/>
</dbReference>
<dbReference type="NCBIfam" id="TIGR00614">
    <property type="entry name" value="recQ_fam"/>
    <property type="match status" value="1"/>
</dbReference>
<dbReference type="FunFam" id="3.40.50.300:FF:000772">
    <property type="entry name" value="ATP-dependent DNA helicase Q4"/>
    <property type="match status" value="1"/>
</dbReference>
<comment type="subcellular location">
    <subcellularLocation>
        <location evidence="1">Nucleus</location>
    </subcellularLocation>
</comment>
<dbReference type="GO" id="GO:0000723">
    <property type="term" value="P:telomere maintenance"/>
    <property type="evidence" value="ECO:0007669"/>
    <property type="project" value="TreeGrafter"/>
</dbReference>
<dbReference type="PANTHER" id="PTHR13710:SF108">
    <property type="entry name" value="ATP-DEPENDENT DNA HELICASE Q4"/>
    <property type="match status" value="1"/>
</dbReference>
<dbReference type="Pfam" id="PF00270">
    <property type="entry name" value="DEAD"/>
    <property type="match status" value="1"/>
</dbReference>
<dbReference type="InterPro" id="IPR001650">
    <property type="entry name" value="Helicase_C-like"/>
</dbReference>
<keyword evidence="5" id="KW-0347">Helicase</keyword>
<keyword evidence="7" id="KW-0238">DNA-binding</keyword>
<name>A0A8U8CEH2_GEOPR</name>